<dbReference type="EMBL" id="ML978074">
    <property type="protein sequence ID" value="KAF2011326.1"/>
    <property type="molecule type" value="Genomic_DNA"/>
</dbReference>
<dbReference type="Pfam" id="PF00646">
    <property type="entry name" value="F-box"/>
    <property type="match status" value="1"/>
</dbReference>
<dbReference type="GeneID" id="54280077"/>
<dbReference type="InterPro" id="IPR001810">
    <property type="entry name" value="F-box_dom"/>
</dbReference>
<dbReference type="AlphaFoldDB" id="A0A6A5XER2"/>
<keyword evidence="4" id="KW-1185">Reference proteome</keyword>
<evidence type="ECO:0000256" key="1">
    <source>
        <dbReference type="SAM" id="MobiDB-lite"/>
    </source>
</evidence>
<gene>
    <name evidence="3" type="ORF">BU24DRAFT_278665</name>
</gene>
<evidence type="ECO:0000313" key="4">
    <source>
        <dbReference type="Proteomes" id="UP000799778"/>
    </source>
</evidence>
<dbReference type="InterPro" id="IPR036047">
    <property type="entry name" value="F-box-like_dom_sf"/>
</dbReference>
<sequence>MAVPIQLLQPLSSAGPRIRPVNPAMVVATVVEGPIGRLTRTLRKLRASTDPSTLNLPLEIILMIATYLDKCSVVSLSLTCQGLRGLWNSGSMTLEKVERENLLLMLEKDIPFLQYCHYCVKLHRWHGAWSRAVSPWYEERLPCKKKLDKHLFLPITCHIPYYVARLVMNRHLYGTKHGLPLEALKDRQSCTYKNDVAWSVTQHARISNDQLMVRSVISMAHPRGDSAALRAHIDEYGPPVCEHLTFQKGYPDAIPMQLPQLALKGGDLPSDFQACGPEFGSCTFCVTDYSIEVKWQGVKKGYCIQVLVYRGLGDCRTPFNWHWRTITTRDSGEGIRSAQSPDYGPGRVREKWKELGPS</sequence>
<dbReference type="Proteomes" id="UP000799778">
    <property type="component" value="Unassembled WGS sequence"/>
</dbReference>
<feature type="compositionally biased region" description="Basic and acidic residues" evidence="1">
    <location>
        <begin position="347"/>
        <end position="358"/>
    </location>
</feature>
<dbReference type="PROSITE" id="PS50181">
    <property type="entry name" value="FBOX"/>
    <property type="match status" value="1"/>
</dbReference>
<dbReference type="RefSeq" id="XP_033379665.1">
    <property type="nucleotide sequence ID" value="XM_033522680.1"/>
</dbReference>
<proteinExistence type="predicted"/>
<dbReference type="SMART" id="SM00256">
    <property type="entry name" value="FBOX"/>
    <property type="match status" value="1"/>
</dbReference>
<protein>
    <recommendedName>
        <fullName evidence="2">F-box domain-containing protein</fullName>
    </recommendedName>
</protein>
<dbReference type="SUPFAM" id="SSF81383">
    <property type="entry name" value="F-box domain"/>
    <property type="match status" value="1"/>
</dbReference>
<name>A0A6A5XER2_9PLEO</name>
<dbReference type="OrthoDB" id="3766406at2759"/>
<feature type="domain" description="F-box" evidence="2">
    <location>
        <begin position="50"/>
        <end position="97"/>
    </location>
</feature>
<dbReference type="CDD" id="cd09917">
    <property type="entry name" value="F-box_SF"/>
    <property type="match status" value="1"/>
</dbReference>
<reference evidence="3" key="1">
    <citation type="journal article" date="2020" name="Stud. Mycol.">
        <title>101 Dothideomycetes genomes: a test case for predicting lifestyles and emergence of pathogens.</title>
        <authorList>
            <person name="Haridas S."/>
            <person name="Albert R."/>
            <person name="Binder M."/>
            <person name="Bloem J."/>
            <person name="Labutti K."/>
            <person name="Salamov A."/>
            <person name="Andreopoulos B."/>
            <person name="Baker S."/>
            <person name="Barry K."/>
            <person name="Bills G."/>
            <person name="Bluhm B."/>
            <person name="Cannon C."/>
            <person name="Castanera R."/>
            <person name="Culley D."/>
            <person name="Daum C."/>
            <person name="Ezra D."/>
            <person name="Gonzalez J."/>
            <person name="Henrissat B."/>
            <person name="Kuo A."/>
            <person name="Liang C."/>
            <person name="Lipzen A."/>
            <person name="Lutzoni F."/>
            <person name="Magnuson J."/>
            <person name="Mondo S."/>
            <person name="Nolan M."/>
            <person name="Ohm R."/>
            <person name="Pangilinan J."/>
            <person name="Park H.-J."/>
            <person name="Ramirez L."/>
            <person name="Alfaro M."/>
            <person name="Sun H."/>
            <person name="Tritt A."/>
            <person name="Yoshinaga Y."/>
            <person name="Zwiers L.-H."/>
            <person name="Turgeon B."/>
            <person name="Goodwin S."/>
            <person name="Spatafora J."/>
            <person name="Crous P."/>
            <person name="Grigoriev I."/>
        </authorList>
    </citation>
    <scope>NUCLEOTIDE SEQUENCE</scope>
    <source>
        <strain evidence="3">CBS 175.79</strain>
    </source>
</reference>
<evidence type="ECO:0000259" key="2">
    <source>
        <dbReference type="PROSITE" id="PS50181"/>
    </source>
</evidence>
<feature type="region of interest" description="Disordered" evidence="1">
    <location>
        <begin position="332"/>
        <end position="358"/>
    </location>
</feature>
<evidence type="ECO:0000313" key="3">
    <source>
        <dbReference type="EMBL" id="KAF2011326.1"/>
    </source>
</evidence>
<organism evidence="3 4">
    <name type="scientific">Aaosphaeria arxii CBS 175.79</name>
    <dbReference type="NCBI Taxonomy" id="1450172"/>
    <lineage>
        <taxon>Eukaryota</taxon>
        <taxon>Fungi</taxon>
        <taxon>Dikarya</taxon>
        <taxon>Ascomycota</taxon>
        <taxon>Pezizomycotina</taxon>
        <taxon>Dothideomycetes</taxon>
        <taxon>Pleosporomycetidae</taxon>
        <taxon>Pleosporales</taxon>
        <taxon>Pleosporales incertae sedis</taxon>
        <taxon>Aaosphaeria</taxon>
    </lineage>
</organism>
<accession>A0A6A5XER2</accession>